<proteinExistence type="predicted"/>
<keyword evidence="5" id="KW-0032">Aminotransferase</keyword>
<dbReference type="PANTHER" id="PTHR11236">
    <property type="entry name" value="AMINOBENZOATE/ANTHRANILATE SYNTHASE"/>
    <property type="match status" value="1"/>
</dbReference>
<accession>A0A369X0N7</accession>
<gene>
    <name evidence="5" type="primary">pabB</name>
    <name evidence="5" type="ORF">DV711_04075</name>
</gene>
<protein>
    <recommendedName>
        <fullName evidence="1">aminodeoxychorismate synthase</fullName>
        <ecNumber evidence="1">2.6.1.85</ecNumber>
    </recommendedName>
</protein>
<comment type="caution">
    <text evidence="5">The sequence shown here is derived from an EMBL/GenBank/DDBJ whole genome shotgun (WGS) entry which is preliminary data.</text>
</comment>
<dbReference type="NCBIfam" id="TIGR00553">
    <property type="entry name" value="pabB"/>
    <property type="match status" value="1"/>
</dbReference>
<dbReference type="InterPro" id="IPR019999">
    <property type="entry name" value="Anth_synth_I-like"/>
</dbReference>
<dbReference type="InterPro" id="IPR005801">
    <property type="entry name" value="ADC_synthase"/>
</dbReference>
<evidence type="ECO:0000313" key="5">
    <source>
        <dbReference type="EMBL" id="RDE25325.1"/>
    </source>
</evidence>
<dbReference type="GO" id="GO:0000162">
    <property type="term" value="P:L-tryptophan biosynthetic process"/>
    <property type="evidence" value="ECO:0007669"/>
    <property type="project" value="TreeGrafter"/>
</dbReference>
<name>A0A369X0N7_9GAMM</name>
<organism evidence="5 6">
    <name type="scientific">Motiliproteus coralliicola</name>
    <dbReference type="NCBI Taxonomy" id="2283196"/>
    <lineage>
        <taxon>Bacteria</taxon>
        <taxon>Pseudomonadati</taxon>
        <taxon>Pseudomonadota</taxon>
        <taxon>Gammaproteobacteria</taxon>
        <taxon>Oceanospirillales</taxon>
        <taxon>Oceanospirillaceae</taxon>
        <taxon>Motiliproteus</taxon>
    </lineage>
</organism>
<feature type="domain" description="Chorismate-utilising enzyme C-terminal" evidence="3">
    <location>
        <begin position="193"/>
        <end position="453"/>
    </location>
</feature>
<sequence length="469" mass="52276">MAQLALPYCPDSTELFERIRHLPYPALLDSGGYGGSFGRYDILCAQPTHLLQAADGNTQLMQVSPKGELQQRSTAGNPFDALQQLLLEQGFDGEATGELPFCGGALGFFGYDLGRYVEQIPTQACADIQLPDLQIGLYPWAIVVDHQQQSCQLVSHQLTTDELTQLSKSLTKQLKKALSPFRLSQAFDSNLSAKDYRQRFEQIQHYIHSGDCYQVNLAQRFSSTYQGDCWQAYQTLRQTTGTPFSAYLEFPEGAILSLSPERFLQVNDGQVETRPIKGTRPRHHDPLIDRQYKQQLIDSPKDRAENLMIVDLLRNDLGRSCKTGSVRVPELFKIESYANVHHLVTAITAELEQPIDVIELFRGSFPGGSITGAPKIRSMEIIEELEPHRRSAYCGSIGYIGLNGQADSSICIRTLVADRDSTQTDSGKLHCWAGGGIVADSDCEAEYQETFDKVNNLLKGLQERYLPTA</sequence>
<dbReference type="Pfam" id="PF04715">
    <property type="entry name" value="Anth_synt_I_N"/>
    <property type="match status" value="1"/>
</dbReference>
<dbReference type="AlphaFoldDB" id="A0A369X0N7"/>
<reference evidence="5 6" key="1">
    <citation type="submission" date="2018-07" db="EMBL/GenBank/DDBJ databases">
        <title>Motiliproteus coralliicola sp. nov., a bacterium isolated from Coral.</title>
        <authorList>
            <person name="Wang G."/>
        </authorList>
    </citation>
    <scope>NUCLEOTIDE SEQUENCE [LARGE SCALE GENOMIC DNA]</scope>
    <source>
        <strain evidence="5 6">C34</strain>
    </source>
</reference>
<dbReference type="OrthoDB" id="9803598at2"/>
<dbReference type="Proteomes" id="UP000253769">
    <property type="component" value="Unassembled WGS sequence"/>
</dbReference>
<evidence type="ECO:0000256" key="2">
    <source>
        <dbReference type="ARBA" id="ARBA00022679"/>
    </source>
</evidence>
<evidence type="ECO:0000259" key="3">
    <source>
        <dbReference type="Pfam" id="PF00425"/>
    </source>
</evidence>
<dbReference type="PRINTS" id="PR00095">
    <property type="entry name" value="ANTSNTHASEI"/>
</dbReference>
<dbReference type="InterPro" id="IPR005802">
    <property type="entry name" value="ADC_synth_comp_1"/>
</dbReference>
<evidence type="ECO:0000259" key="4">
    <source>
        <dbReference type="Pfam" id="PF04715"/>
    </source>
</evidence>
<dbReference type="Gene3D" id="3.60.120.10">
    <property type="entry name" value="Anthranilate synthase"/>
    <property type="match status" value="1"/>
</dbReference>
<evidence type="ECO:0000313" key="6">
    <source>
        <dbReference type="Proteomes" id="UP000253769"/>
    </source>
</evidence>
<dbReference type="PANTHER" id="PTHR11236:SF50">
    <property type="entry name" value="AMINODEOXYCHORISMATE SYNTHASE COMPONENT 1"/>
    <property type="match status" value="1"/>
</dbReference>
<dbReference type="InterPro" id="IPR015890">
    <property type="entry name" value="Chorismate_C"/>
</dbReference>
<dbReference type="EMBL" id="QQOH01000001">
    <property type="protein sequence ID" value="RDE25325.1"/>
    <property type="molecule type" value="Genomic_DNA"/>
</dbReference>
<dbReference type="InterPro" id="IPR006805">
    <property type="entry name" value="Anth_synth_I_N"/>
</dbReference>
<feature type="domain" description="Anthranilate synthase component I N-terminal" evidence="4">
    <location>
        <begin position="13"/>
        <end position="152"/>
    </location>
</feature>
<dbReference type="EC" id="2.6.1.85" evidence="1"/>
<dbReference type="Pfam" id="PF00425">
    <property type="entry name" value="Chorismate_bind"/>
    <property type="match status" value="1"/>
</dbReference>
<dbReference type="SUPFAM" id="SSF56322">
    <property type="entry name" value="ADC synthase"/>
    <property type="match status" value="1"/>
</dbReference>
<keyword evidence="2 5" id="KW-0808">Transferase</keyword>
<dbReference type="GO" id="GO:0046820">
    <property type="term" value="F:4-amino-4-deoxychorismate synthase activity"/>
    <property type="evidence" value="ECO:0007669"/>
    <property type="project" value="UniProtKB-EC"/>
</dbReference>
<dbReference type="GO" id="GO:0009396">
    <property type="term" value="P:folic acid-containing compound biosynthetic process"/>
    <property type="evidence" value="ECO:0007669"/>
    <property type="project" value="InterPro"/>
</dbReference>
<evidence type="ECO:0000256" key="1">
    <source>
        <dbReference type="ARBA" id="ARBA00013139"/>
    </source>
</evidence>
<keyword evidence="6" id="KW-1185">Reference proteome</keyword>